<feature type="region of interest" description="Disordered" evidence="7">
    <location>
        <begin position="926"/>
        <end position="977"/>
    </location>
</feature>
<feature type="region of interest" description="Disordered" evidence="7">
    <location>
        <begin position="1404"/>
        <end position="1504"/>
    </location>
</feature>
<feature type="domain" description="C2H2-type" evidence="8">
    <location>
        <begin position="838"/>
        <end position="865"/>
    </location>
</feature>
<feature type="domain" description="C2H2-type" evidence="8">
    <location>
        <begin position="1506"/>
        <end position="1529"/>
    </location>
</feature>
<dbReference type="SMART" id="SM00355">
    <property type="entry name" value="ZnF_C2H2"/>
    <property type="match status" value="12"/>
</dbReference>
<dbReference type="OrthoDB" id="9531386at2759"/>
<feature type="domain" description="C2H2-type" evidence="8">
    <location>
        <begin position="504"/>
        <end position="531"/>
    </location>
</feature>
<sequence length="1579" mass="178621">MYQREDDANSNGDMRWNRGGTPPARPVPSFSSDRDRDRDGDWDRRGRSRDVEPRDRWAHSRSPRGRLPHRDLSLPVMARASFQMEREEDGVSMDYESRSQDAESYRSVMEASEDRKSQNPIQDNMENYRKLLSLGVQLAEDDRHSHMTQGHSSRAKRSAYPSTSRGLKTMPEAKKPSHRRGICEDESSHGVIMEKFIKDAAHGSRSGRAREPNDRLQRFPRVPDDHWRDSSLNRREPLAPQRGFEGSAFRGGFRFNPNLISRRRALERKRRYHFDTEGKSGAHEHKGSARKKPFECGSEMRRATGTSSLASASSSESQPSDLGATSYVCDECGRSFTVISEFVEHQIMHTRENLYEYGESFVQSSTPNEGPSQSHQSGGKRFECRECGEVFTKSAALAEHRRIHAREYLAECKDQESEEQALPSPTFSELQKMYGKDKFYECRVCKETFLHSSALIEHQKVHEVGSCGGDEASERDHEPGRGAAFMPGAALREFQKMYGKNKIYECKVCGDSFLHSSSLKEHLKIHARGNPFESKSPACEGAFTPSSSLKRRQKTYTKEKFFDVKDGRDPFMQNADLSEQQKIHSRKNFFNGRGYEKSAVHSMPFTESQKSHTITRPPEDEEEEKAFTISSNPDEAQTPPTKENAYEGKFYEKSNTHCLGSAEAQKSVSGFTKPAVPAMPATHSSEVPNYMKACFGENSSAGKEYLASITRSLAIPRSLKRYYVNKEAGCDEKGESSTYLSDLHNKRRKIPARESPYDGDSNDYRDATMPSTSYAEPQRSLAGDRAREFKQDGVFSVPTTSVRSHQKARAKKKYIEPTVYHSLPFGELPIVRPREKLYECQECGESFYRSSDLIEHQKIHDREKPSGSGHYEQSINHSMTTTSPQTSYTQEQYAEEQVHDKSNKSATNNSLLVQWAICTQEKTPGEGTYAEKTQGQTQEQKIDSQETQEQKMDGQEAQEQKMDSHEIQDQKMDSQEIQDEEIDGQEIQDQKMDDQEIQDQEIDVQEIYVQESQDQEIDVQEIQDQEIDIQVIQDQEIDVQEIQDQKMDAQETQSQEMDAQETHGEDTCDQGINSEESQGQEMDDQESQDQETGEDTISQVSSSDEQKDEPEDTIYECQECGLGFVYLTDLTSHQDVHSRKCLVDSREYALSDVHMHSLSEYQKECAGEQLFECPKCGESFIHSSFLFEHQRVHEQDQLYSVKGCDDGFICLLPVKSRRSRAAERNPAVAGAAIRCLQCGQGFIHSSALNEHLRHHRDEEFLEQTEAGEEIFIQTLALTEFQGSETEEKLFECTVCGECFFTAKQLGDHHTKVHKDEPYEYGASFTHASFLTEPLRRPGPFYECRDCGQAFMHDTILTKHTVFDPEDEEDDDEEEEEEEAATAQEVEVNVLIPQEVLRIQGSNVEAAEPEVEAAEPEVEAAEPDVEAAEPDGEAEGPDGEAAEADGEAEQPNGGAEYPIGDADEPDGVGIEDPEERVEEPEGDADEPDAAGIEDPEEEGEEQERPYYNCQECTETFASSAAFREHLRAHASLVLPSNAPGEGAGPSAAQWVDHQYFRCDVCGQLFNDRLSLARHQNTHTG</sequence>
<gene>
    <name evidence="10" type="primary">Peg3</name>
</gene>
<feature type="compositionally biased region" description="Polar residues" evidence="7">
    <location>
        <begin position="871"/>
        <end position="892"/>
    </location>
</feature>
<proteinExistence type="predicted"/>
<dbReference type="Pfam" id="PF13912">
    <property type="entry name" value="zf-C2H2_6"/>
    <property type="match status" value="1"/>
</dbReference>
<evidence type="ECO:0000256" key="1">
    <source>
        <dbReference type="ARBA" id="ARBA00022723"/>
    </source>
</evidence>
<dbReference type="Pfam" id="PF00096">
    <property type="entry name" value="zf-C2H2"/>
    <property type="match status" value="6"/>
</dbReference>
<evidence type="ECO:0000256" key="2">
    <source>
        <dbReference type="ARBA" id="ARBA00022737"/>
    </source>
</evidence>
<dbReference type="SUPFAM" id="SSF57667">
    <property type="entry name" value="beta-beta-alpha zinc fingers"/>
    <property type="match status" value="8"/>
</dbReference>
<feature type="region of interest" description="Disordered" evidence="7">
    <location>
        <begin position="199"/>
        <end position="245"/>
    </location>
</feature>
<keyword evidence="1" id="KW-0479">Metal-binding</keyword>
<accession>A0A1S3GPU9</accession>
<dbReference type="InParanoid" id="A0A1S3GPU9"/>
<dbReference type="FunFam" id="3.30.160.60:FF:003246">
    <property type="entry name" value="paternally-expressed gene 3 protein isoform X1"/>
    <property type="match status" value="2"/>
</dbReference>
<feature type="domain" description="C2H2-type" evidence="8">
    <location>
        <begin position="1233"/>
        <end position="1260"/>
    </location>
</feature>
<feature type="domain" description="C2H2-type" evidence="8">
    <location>
        <begin position="327"/>
        <end position="354"/>
    </location>
</feature>
<dbReference type="GeneID" id="105999515"/>
<feature type="compositionally biased region" description="Basic and acidic residues" evidence="7">
    <location>
        <begin position="95"/>
        <end position="104"/>
    </location>
</feature>
<feature type="compositionally biased region" description="Acidic residues" evidence="7">
    <location>
        <begin position="1081"/>
        <end position="1094"/>
    </location>
</feature>
<keyword evidence="9" id="KW-1185">Reference proteome</keyword>
<dbReference type="GO" id="GO:0008270">
    <property type="term" value="F:zinc ion binding"/>
    <property type="evidence" value="ECO:0007669"/>
    <property type="project" value="UniProtKB-KW"/>
</dbReference>
<keyword evidence="5" id="KW-0539">Nucleus</keyword>
<evidence type="ECO:0000259" key="8">
    <source>
        <dbReference type="PROSITE" id="PS50157"/>
    </source>
</evidence>
<feature type="compositionally biased region" description="Basic and acidic residues" evidence="7">
    <location>
        <begin position="199"/>
        <end position="237"/>
    </location>
</feature>
<evidence type="ECO:0000256" key="3">
    <source>
        <dbReference type="ARBA" id="ARBA00022771"/>
    </source>
</evidence>
<feature type="compositionally biased region" description="Low complexity" evidence="7">
    <location>
        <begin position="307"/>
        <end position="320"/>
    </location>
</feature>
<feature type="region of interest" description="Disordered" evidence="7">
    <location>
        <begin position="84"/>
        <end position="104"/>
    </location>
</feature>
<dbReference type="RefSeq" id="XP_012890002.1">
    <property type="nucleotide sequence ID" value="XM_013034548.1"/>
</dbReference>
<feature type="domain" description="C2H2-type" evidence="8">
    <location>
        <begin position="440"/>
        <end position="462"/>
    </location>
</feature>
<evidence type="ECO:0000256" key="4">
    <source>
        <dbReference type="ARBA" id="ARBA00022833"/>
    </source>
</evidence>
<dbReference type="KEGG" id="dord:105999515"/>
<feature type="compositionally biased region" description="Basic and acidic residues" evidence="7">
    <location>
        <begin position="32"/>
        <end position="58"/>
    </location>
</feature>
<feature type="region of interest" description="Disordered" evidence="7">
    <location>
        <begin position="1043"/>
        <end position="1111"/>
    </location>
</feature>
<feature type="domain" description="C2H2-type" evidence="8">
    <location>
        <begin position="382"/>
        <end position="409"/>
    </location>
</feature>
<dbReference type="GO" id="GO:0005634">
    <property type="term" value="C:nucleus"/>
    <property type="evidence" value="ECO:0007669"/>
    <property type="project" value="UniProtKB-ARBA"/>
</dbReference>
<feature type="compositionally biased region" description="Acidic residues" evidence="7">
    <location>
        <begin position="1406"/>
        <end position="1447"/>
    </location>
</feature>
<feature type="region of interest" description="Disordered" evidence="7">
    <location>
        <begin position="732"/>
        <end position="781"/>
    </location>
</feature>
<dbReference type="FunFam" id="3.30.160.60:FF:000100">
    <property type="entry name" value="Zinc finger 45-like"/>
    <property type="match status" value="1"/>
</dbReference>
<feature type="region of interest" description="Disordered" evidence="7">
    <location>
        <begin position="604"/>
        <end position="642"/>
    </location>
</feature>
<feature type="compositionally biased region" description="Basic and acidic residues" evidence="7">
    <location>
        <begin position="171"/>
        <end position="182"/>
    </location>
</feature>
<feature type="compositionally biased region" description="Polar residues" evidence="7">
    <location>
        <begin position="361"/>
        <end position="377"/>
    </location>
</feature>
<evidence type="ECO:0000313" key="9">
    <source>
        <dbReference type="Proteomes" id="UP000081671"/>
    </source>
</evidence>
<feature type="compositionally biased region" description="Basic and acidic residues" evidence="7">
    <location>
        <begin position="273"/>
        <end position="302"/>
    </location>
</feature>
<dbReference type="PROSITE" id="PS50157">
    <property type="entry name" value="ZINC_FINGER_C2H2_2"/>
    <property type="match status" value="12"/>
</dbReference>
<evidence type="ECO:0000313" key="10">
    <source>
        <dbReference type="RefSeq" id="XP_012890002.1"/>
    </source>
</evidence>
<reference evidence="10" key="1">
    <citation type="submission" date="2025-08" db="UniProtKB">
        <authorList>
            <consortium name="RefSeq"/>
        </authorList>
    </citation>
    <scope>IDENTIFICATION</scope>
    <source>
        <tissue evidence="10">Kidney</tissue>
    </source>
</reference>
<dbReference type="STRING" id="10020.ENSDORP00000024233"/>
<feature type="region of interest" description="Disordered" evidence="7">
    <location>
        <begin position="273"/>
        <end position="322"/>
    </location>
</feature>
<dbReference type="FunFam" id="3.30.160.60:FF:000661">
    <property type="entry name" value="paternally-expressed gene 3 protein-like"/>
    <property type="match status" value="1"/>
</dbReference>
<name>A0A1S3GPU9_DIPOR</name>
<feature type="domain" description="C2H2-type" evidence="8">
    <location>
        <begin position="1115"/>
        <end position="1138"/>
    </location>
</feature>
<dbReference type="CTD" id="5178"/>
<dbReference type="FunFam" id="3.30.160.60:FF:002668">
    <property type="entry name" value="Paternally expressed 3"/>
    <property type="match status" value="1"/>
</dbReference>
<evidence type="ECO:0000256" key="6">
    <source>
        <dbReference type="PROSITE-ProRule" id="PRU00042"/>
    </source>
</evidence>
<dbReference type="FunFam" id="3.30.160.60:FF:002348">
    <property type="entry name" value="paternally-expressed gene 3 protein isoform X3"/>
    <property type="match status" value="1"/>
</dbReference>
<feature type="region of interest" description="Disordered" evidence="7">
    <location>
        <begin position="1"/>
        <end position="72"/>
    </location>
</feature>
<feature type="domain" description="C2H2-type" evidence="8">
    <location>
        <begin position="1171"/>
        <end position="1198"/>
    </location>
</feature>
<dbReference type="Proteomes" id="UP000081671">
    <property type="component" value="Unplaced"/>
</dbReference>
<protein>
    <submittedName>
        <fullName evidence="10">Paternally-expressed gene 3 protein</fullName>
    </submittedName>
</protein>
<feature type="domain" description="C2H2-type" evidence="8">
    <location>
        <begin position="1341"/>
        <end position="1368"/>
    </location>
</feature>
<evidence type="ECO:0000256" key="7">
    <source>
        <dbReference type="SAM" id="MobiDB-lite"/>
    </source>
</evidence>
<feature type="region of interest" description="Disordered" evidence="7">
    <location>
        <begin position="1359"/>
        <end position="1382"/>
    </location>
</feature>
<dbReference type="InterPro" id="IPR050826">
    <property type="entry name" value="Krueppel_C2H2_ZnFinger"/>
</dbReference>
<feature type="domain" description="C2H2-type" evidence="8">
    <location>
        <begin position="1555"/>
        <end position="1579"/>
    </location>
</feature>
<keyword evidence="2" id="KW-0677">Repeat</keyword>
<feature type="compositionally biased region" description="Basic and acidic residues" evidence="7">
    <location>
        <begin position="940"/>
        <end position="974"/>
    </location>
</feature>
<feature type="compositionally biased region" description="Basic and acidic residues" evidence="7">
    <location>
        <begin position="751"/>
        <end position="766"/>
    </location>
</feature>
<keyword evidence="3 6" id="KW-0863">Zinc-finger</keyword>
<feature type="region of interest" description="Disordered" evidence="7">
    <location>
        <begin position="361"/>
        <end position="380"/>
    </location>
</feature>
<dbReference type="InterPro" id="IPR013087">
    <property type="entry name" value="Znf_C2H2_type"/>
</dbReference>
<evidence type="ECO:0000256" key="5">
    <source>
        <dbReference type="ARBA" id="ARBA00023242"/>
    </source>
</evidence>
<keyword evidence="4" id="KW-0862">Zinc</keyword>
<feature type="compositionally biased region" description="Acidic residues" evidence="7">
    <location>
        <begin position="1460"/>
        <end position="1500"/>
    </location>
</feature>
<dbReference type="PANTHER" id="PTHR24377">
    <property type="entry name" value="IP01015P-RELATED"/>
    <property type="match status" value="1"/>
</dbReference>
<organism evidence="9 10">
    <name type="scientific">Dipodomys ordii</name>
    <name type="common">Ord's kangaroo rat</name>
    <dbReference type="NCBI Taxonomy" id="10020"/>
    <lineage>
        <taxon>Eukaryota</taxon>
        <taxon>Metazoa</taxon>
        <taxon>Chordata</taxon>
        <taxon>Craniata</taxon>
        <taxon>Vertebrata</taxon>
        <taxon>Euteleostomi</taxon>
        <taxon>Mammalia</taxon>
        <taxon>Eutheria</taxon>
        <taxon>Euarchontoglires</taxon>
        <taxon>Glires</taxon>
        <taxon>Rodentia</taxon>
        <taxon>Castorimorpha</taxon>
        <taxon>Heteromyidae</taxon>
        <taxon>Dipodomyinae</taxon>
        <taxon>Dipodomys</taxon>
    </lineage>
</organism>
<feature type="region of interest" description="Disordered" evidence="7">
    <location>
        <begin position="143"/>
        <end position="182"/>
    </location>
</feature>
<dbReference type="InterPro" id="IPR036236">
    <property type="entry name" value="Znf_C2H2_sf"/>
</dbReference>
<dbReference type="Gene3D" id="3.30.160.60">
    <property type="entry name" value="Classic Zinc Finger"/>
    <property type="match status" value="8"/>
</dbReference>
<dbReference type="PROSITE" id="PS00028">
    <property type="entry name" value="ZINC_FINGER_C2H2_1"/>
    <property type="match status" value="11"/>
</dbReference>
<feature type="compositionally biased region" description="Acidic residues" evidence="7">
    <location>
        <begin position="1363"/>
        <end position="1379"/>
    </location>
</feature>
<feature type="domain" description="C2H2-type" evidence="8">
    <location>
        <begin position="1290"/>
        <end position="1318"/>
    </location>
</feature>
<feature type="compositionally biased region" description="Polar residues" evidence="7">
    <location>
        <begin position="628"/>
        <end position="641"/>
    </location>
</feature>
<feature type="compositionally biased region" description="Polar residues" evidence="7">
    <location>
        <begin position="605"/>
        <end position="614"/>
    </location>
</feature>
<dbReference type="FunCoup" id="A0A1S3GPU9">
    <property type="interactions" value="357"/>
</dbReference>
<feature type="region of interest" description="Disordered" evidence="7">
    <location>
        <begin position="861"/>
        <end position="904"/>
    </location>
</feature>